<evidence type="ECO:0000313" key="1">
    <source>
        <dbReference type="EMBL" id="POZ91043.1"/>
    </source>
</evidence>
<evidence type="ECO:0000313" key="2">
    <source>
        <dbReference type="Proteomes" id="UP000236950"/>
    </source>
</evidence>
<proteinExistence type="predicted"/>
<dbReference type="AlphaFoldDB" id="A0A2S5ED09"/>
<dbReference type="RefSeq" id="WP_103899023.1">
    <property type="nucleotide sequence ID" value="NZ_JALY01000225.1"/>
</dbReference>
<sequence length="113" mass="13676">MFNFFKRNKSNTSKTTEKQVFYDEKNAFVIYFKCSKCGEKFRSYLRKGYDFITDYDTGEYKINKEYIGSKCFNRIHLSATFDRNYKLKEYTLENGEVISKEEWEGKDNVQNKR</sequence>
<name>A0A2S5ED09_9BACT</name>
<comment type="caution">
    <text evidence="1">The sequence shown here is derived from an EMBL/GenBank/DDBJ whole genome shotgun (WGS) entry which is preliminary data.</text>
</comment>
<accession>A0A2S5ED09</accession>
<dbReference type="Proteomes" id="UP000236950">
    <property type="component" value="Unassembled WGS sequence"/>
</dbReference>
<dbReference type="EMBL" id="JALY01000225">
    <property type="protein sequence ID" value="POZ91043.1"/>
    <property type="molecule type" value="Genomic_DNA"/>
</dbReference>
<protein>
    <submittedName>
        <fullName evidence="1">Uncharacterized protein</fullName>
    </submittedName>
</protein>
<reference evidence="1 2" key="1">
    <citation type="submission" date="2014-01" db="EMBL/GenBank/DDBJ databases">
        <title>Comparative genomics of Petrotoga.</title>
        <authorList>
            <person name="Chow K."/>
            <person name="Charchuk R."/>
            <person name="Nesbo C.L."/>
        </authorList>
    </citation>
    <scope>NUCLEOTIDE SEQUENCE [LARGE SCALE GENOMIC DNA]</scope>
    <source>
        <strain evidence="1 2">DSM 16923</strain>
    </source>
</reference>
<keyword evidence="2" id="KW-1185">Reference proteome</keyword>
<gene>
    <name evidence="1" type="ORF">AA81_10815</name>
</gene>
<organism evidence="1 2">
    <name type="scientific">Petrotoga halophila DSM 16923</name>
    <dbReference type="NCBI Taxonomy" id="1122953"/>
    <lineage>
        <taxon>Bacteria</taxon>
        <taxon>Thermotogati</taxon>
        <taxon>Thermotogota</taxon>
        <taxon>Thermotogae</taxon>
        <taxon>Petrotogales</taxon>
        <taxon>Petrotogaceae</taxon>
        <taxon>Petrotoga</taxon>
    </lineage>
</organism>